<dbReference type="Gene3D" id="3.40.50.10420">
    <property type="entry name" value="NagB/RpiA/CoA transferase-like"/>
    <property type="match status" value="1"/>
</dbReference>
<dbReference type="PANTHER" id="PTHR23407:SF1">
    <property type="entry name" value="5-FORMYLTETRAHYDROFOLATE CYCLO-LIGASE"/>
    <property type="match status" value="1"/>
</dbReference>
<evidence type="ECO:0000256" key="2">
    <source>
        <dbReference type="ARBA" id="ARBA00022741"/>
    </source>
</evidence>
<dbReference type="SUPFAM" id="SSF100950">
    <property type="entry name" value="NagB/RpiA/CoA transferase-like"/>
    <property type="match status" value="1"/>
</dbReference>
<feature type="region of interest" description="Disordered" evidence="5">
    <location>
        <begin position="1"/>
        <end position="25"/>
    </location>
</feature>
<dbReference type="InterPro" id="IPR024185">
    <property type="entry name" value="FTHF_cligase-like_sf"/>
</dbReference>
<dbReference type="PANTHER" id="PTHR23407">
    <property type="entry name" value="ATPASE INHIBITOR/5-FORMYLTETRAHYDROFOLATE CYCLO-LIGASE"/>
    <property type="match status" value="1"/>
</dbReference>
<evidence type="ECO:0000256" key="3">
    <source>
        <dbReference type="ARBA" id="ARBA00022840"/>
    </source>
</evidence>
<dbReference type="InterPro" id="IPR037171">
    <property type="entry name" value="NagB/RpiA_transferase-like"/>
</dbReference>
<dbReference type="RefSeq" id="WP_345970875.1">
    <property type="nucleotide sequence ID" value="NZ_JAQYXL010000001.1"/>
</dbReference>
<evidence type="ECO:0000313" key="6">
    <source>
        <dbReference type="EMBL" id="MEN3228330.1"/>
    </source>
</evidence>
<dbReference type="Proteomes" id="UP001404845">
    <property type="component" value="Unassembled WGS sequence"/>
</dbReference>
<comment type="similarity">
    <text evidence="1 4">Belongs to the 5-formyltetrahydrofolate cyclo-ligase family.</text>
</comment>
<keyword evidence="6" id="KW-0436">Ligase</keyword>
<keyword evidence="2 4" id="KW-0547">Nucleotide-binding</keyword>
<organism evidence="6 7">
    <name type="scientific">Methylorubrum rhodesianum</name>
    <dbReference type="NCBI Taxonomy" id="29427"/>
    <lineage>
        <taxon>Bacteria</taxon>
        <taxon>Pseudomonadati</taxon>
        <taxon>Pseudomonadota</taxon>
        <taxon>Alphaproteobacteria</taxon>
        <taxon>Hyphomicrobiales</taxon>
        <taxon>Methylobacteriaceae</taxon>
        <taxon>Methylorubrum</taxon>
    </lineage>
</organism>
<gene>
    <name evidence="6" type="ORF">PUR21_11900</name>
</gene>
<comment type="caution">
    <text evidence="6">The sequence shown here is derived from an EMBL/GenBank/DDBJ whole genome shotgun (WGS) entry which is preliminary data.</text>
</comment>
<dbReference type="GO" id="GO:0030272">
    <property type="term" value="F:5-formyltetrahydrofolate cyclo-ligase activity"/>
    <property type="evidence" value="ECO:0007669"/>
    <property type="project" value="UniProtKB-EC"/>
</dbReference>
<dbReference type="NCBIfam" id="TIGR02727">
    <property type="entry name" value="MTHFS_bact"/>
    <property type="match status" value="1"/>
</dbReference>
<dbReference type="Pfam" id="PF01812">
    <property type="entry name" value="5-FTHF_cyc-lig"/>
    <property type="match status" value="1"/>
</dbReference>
<comment type="catalytic activity">
    <reaction evidence="4">
        <text>(6S)-5-formyl-5,6,7,8-tetrahydrofolate + ATP = (6R)-5,10-methenyltetrahydrofolate + ADP + phosphate</text>
        <dbReference type="Rhea" id="RHEA:10488"/>
        <dbReference type="ChEBI" id="CHEBI:30616"/>
        <dbReference type="ChEBI" id="CHEBI:43474"/>
        <dbReference type="ChEBI" id="CHEBI:57455"/>
        <dbReference type="ChEBI" id="CHEBI:57457"/>
        <dbReference type="ChEBI" id="CHEBI:456216"/>
        <dbReference type="EC" id="6.3.3.2"/>
    </reaction>
</comment>
<keyword evidence="3 4" id="KW-0067">ATP-binding</keyword>
<accession>A0ABU9ZAP9</accession>
<sequence>MAGHPPKPPEVPQPGPDDPHHAAFAEYSSPPCFMHELDPTFSRSQADPHLPSKAPLVELEGSDWPGVRRWRKETRAALIEQRLQISANERVARSLRISEALKSILSTASDKLVGFYWPFRGEFDARPLLTEERGQGMRLALPVVVEKGQPLQFRAWSPGTRMTRGVWNIPIPADDEAVEPDVLIAPLVGFDPAGYRLGYGGGFYDRTIASRAVKPFVIGIGFELARLPTIHPQPHDIPMDVIVTDTDAWSRPAARMPSYPDLRP</sequence>
<reference evidence="6 7" key="1">
    <citation type="journal article" date="2023" name="PLoS ONE">
        <title>Complete genome assembly of Hawai'i environmental nontuberculous mycobacteria reveals unexpected co-isolation with methylobacteria.</title>
        <authorList>
            <person name="Hendrix J."/>
            <person name="Epperson L.E."/>
            <person name="Tong E.I."/>
            <person name="Chan Y.L."/>
            <person name="Hasan N.A."/>
            <person name="Dawrs S.N."/>
            <person name="Norton G.J."/>
            <person name="Virdi R."/>
            <person name="Crooks J.L."/>
            <person name="Chan E.D."/>
            <person name="Honda J.R."/>
            <person name="Strong M."/>
        </authorList>
    </citation>
    <scope>NUCLEOTIDE SEQUENCE [LARGE SCALE GENOMIC DNA]</scope>
    <source>
        <strain evidence="6 7">NJH_HI01</strain>
    </source>
</reference>
<evidence type="ECO:0000256" key="5">
    <source>
        <dbReference type="SAM" id="MobiDB-lite"/>
    </source>
</evidence>
<comment type="cofactor">
    <cofactor evidence="4">
        <name>Mg(2+)</name>
        <dbReference type="ChEBI" id="CHEBI:18420"/>
    </cofactor>
</comment>
<evidence type="ECO:0000256" key="4">
    <source>
        <dbReference type="RuleBase" id="RU361279"/>
    </source>
</evidence>
<proteinExistence type="inferred from homology"/>
<dbReference type="EMBL" id="JAQYXL010000001">
    <property type="protein sequence ID" value="MEN3228330.1"/>
    <property type="molecule type" value="Genomic_DNA"/>
</dbReference>
<protein>
    <recommendedName>
        <fullName evidence="4">5-formyltetrahydrofolate cyclo-ligase</fullName>
        <ecNumber evidence="4">6.3.3.2</ecNumber>
    </recommendedName>
</protein>
<keyword evidence="4" id="KW-0479">Metal-binding</keyword>
<dbReference type="InterPro" id="IPR002698">
    <property type="entry name" value="FTHF_cligase"/>
</dbReference>
<keyword evidence="7" id="KW-1185">Reference proteome</keyword>
<evidence type="ECO:0000313" key="7">
    <source>
        <dbReference type="Proteomes" id="UP001404845"/>
    </source>
</evidence>
<feature type="compositionally biased region" description="Pro residues" evidence="5">
    <location>
        <begin position="1"/>
        <end position="16"/>
    </location>
</feature>
<dbReference type="EC" id="6.3.3.2" evidence="4"/>
<name>A0ABU9ZAP9_9HYPH</name>
<evidence type="ECO:0000256" key="1">
    <source>
        <dbReference type="ARBA" id="ARBA00010638"/>
    </source>
</evidence>
<keyword evidence="4" id="KW-0460">Magnesium</keyword>